<feature type="transmembrane region" description="Helical" evidence="11">
    <location>
        <begin position="38"/>
        <end position="60"/>
    </location>
</feature>
<dbReference type="EMBL" id="DTQM01000098">
    <property type="protein sequence ID" value="HGC42602.1"/>
    <property type="molecule type" value="Genomic_DNA"/>
</dbReference>
<evidence type="ECO:0000256" key="1">
    <source>
        <dbReference type="ARBA" id="ARBA00000085"/>
    </source>
</evidence>
<dbReference type="SUPFAM" id="SSF55874">
    <property type="entry name" value="ATPase domain of HSP90 chaperone/DNA topoisomerase II/histidine kinase"/>
    <property type="match status" value="1"/>
</dbReference>
<protein>
    <recommendedName>
        <fullName evidence="3">histidine kinase</fullName>
        <ecNumber evidence="3">2.7.13.3</ecNumber>
    </recommendedName>
</protein>
<evidence type="ECO:0000256" key="7">
    <source>
        <dbReference type="ARBA" id="ARBA00022777"/>
    </source>
</evidence>
<keyword evidence="5" id="KW-0808">Transferase</keyword>
<feature type="domain" description="HAMP" evidence="13">
    <location>
        <begin position="283"/>
        <end position="339"/>
    </location>
</feature>
<dbReference type="GO" id="GO:0000155">
    <property type="term" value="F:phosphorelay sensor kinase activity"/>
    <property type="evidence" value="ECO:0007669"/>
    <property type="project" value="InterPro"/>
</dbReference>
<comment type="catalytic activity">
    <reaction evidence="1">
        <text>ATP + protein L-histidine = ADP + protein N-phospho-L-histidine.</text>
        <dbReference type="EC" id="2.7.13.3"/>
    </reaction>
</comment>
<keyword evidence="9" id="KW-0902">Two-component regulatory system</keyword>
<dbReference type="Pfam" id="PF13756">
    <property type="entry name" value="Stimulus_sens_1"/>
    <property type="match status" value="1"/>
</dbReference>
<dbReference type="CDD" id="cd00082">
    <property type="entry name" value="HisKA"/>
    <property type="match status" value="1"/>
</dbReference>
<sequence length="567" mass="61394">MASATATRNNSLAAPDSAAAVAPAAPPRRAAPRFASPLLRRILLVNALPLALLVVALLYLDQYQNGLLEAEVLTLREQARIYAGALGQAAVAIDAAGAARLVPPLARPLLRRLTEPTPSAEARLYGPDGTLVADSRQHEAAGGAFETEPMPPALARGHVVGLIGQVYDWVLAHLPHNEAAPTLEVGPLAGGLDWQPDVREELRTEGSAQSRETPPYIRRTTDGRLLVTVAEPVQHDRQTVGIILLTREAREVDDSLYNVRMSILALFSLALGLTVVMSWYLARTIARPILRLAAAAGEMREGQGRSGAVPRRLLARRDEIGTLAQALAESASALWARMDAIERFAADVAHEIKNPLSSIQSAIETLRRIEDPAQQKRLLAIIAEDVKRLDRLISDISDASRVDAELSRTATEPVDIAPILATLAEIHETTRREDDPRLLLRAPESGLVVRGVADRLVQVLRNLIANARSFSPMGGEILLAAREDGGVVEITVEDEGPGIPEAKLEHIFDRFYSERPAGERFGQHSGLGLSISRQIIEALKGKITAENRRDAQGRMLGARFVVRLPKA</sequence>
<evidence type="ECO:0000256" key="4">
    <source>
        <dbReference type="ARBA" id="ARBA00022553"/>
    </source>
</evidence>
<comment type="subcellular location">
    <subcellularLocation>
        <location evidence="2">Membrane</location>
    </subcellularLocation>
</comment>
<feature type="transmembrane region" description="Helical" evidence="11">
    <location>
        <begin position="80"/>
        <end position="102"/>
    </location>
</feature>
<evidence type="ECO:0000313" key="14">
    <source>
        <dbReference type="EMBL" id="HGC42602.1"/>
    </source>
</evidence>
<dbReference type="SUPFAM" id="SSF47384">
    <property type="entry name" value="Homodimeric domain of signal transducing histidine kinase"/>
    <property type="match status" value="1"/>
</dbReference>
<dbReference type="Pfam" id="PF13755">
    <property type="entry name" value="Sensor_TM1"/>
    <property type="match status" value="1"/>
</dbReference>
<dbReference type="InterPro" id="IPR004358">
    <property type="entry name" value="Sig_transdc_His_kin-like_C"/>
</dbReference>
<dbReference type="AlphaFoldDB" id="A0A8J4HA19"/>
<gene>
    <name evidence="14" type="ORF">ENY07_05185</name>
</gene>
<evidence type="ECO:0000256" key="8">
    <source>
        <dbReference type="ARBA" id="ARBA00022989"/>
    </source>
</evidence>
<dbReference type="PANTHER" id="PTHR45436:SF5">
    <property type="entry name" value="SENSOR HISTIDINE KINASE TRCS"/>
    <property type="match status" value="1"/>
</dbReference>
<dbReference type="SMART" id="SM00388">
    <property type="entry name" value="HisKA"/>
    <property type="match status" value="1"/>
</dbReference>
<feature type="domain" description="Histidine kinase" evidence="12">
    <location>
        <begin position="347"/>
        <end position="567"/>
    </location>
</feature>
<dbReference type="InterPro" id="IPR050428">
    <property type="entry name" value="TCS_sensor_his_kinase"/>
</dbReference>
<dbReference type="Gene3D" id="3.30.565.10">
    <property type="entry name" value="Histidine kinase-like ATPase, C-terminal domain"/>
    <property type="match status" value="1"/>
</dbReference>
<dbReference type="Gene3D" id="1.10.287.130">
    <property type="match status" value="1"/>
</dbReference>
<dbReference type="PROSITE" id="PS50109">
    <property type="entry name" value="HIS_KIN"/>
    <property type="match status" value="1"/>
</dbReference>
<dbReference type="Gene3D" id="6.10.340.10">
    <property type="match status" value="1"/>
</dbReference>
<dbReference type="EC" id="2.7.13.3" evidence="3"/>
<dbReference type="SMART" id="SM00387">
    <property type="entry name" value="HATPase_c"/>
    <property type="match status" value="1"/>
</dbReference>
<evidence type="ECO:0000256" key="11">
    <source>
        <dbReference type="SAM" id="Phobius"/>
    </source>
</evidence>
<dbReference type="InterPro" id="IPR036890">
    <property type="entry name" value="HATPase_C_sf"/>
</dbReference>
<evidence type="ECO:0000256" key="5">
    <source>
        <dbReference type="ARBA" id="ARBA00022679"/>
    </source>
</evidence>
<name>A0A8J4HA19_9PROT</name>
<dbReference type="InterPro" id="IPR005467">
    <property type="entry name" value="His_kinase_dom"/>
</dbReference>
<evidence type="ECO:0000256" key="2">
    <source>
        <dbReference type="ARBA" id="ARBA00004370"/>
    </source>
</evidence>
<dbReference type="GO" id="GO:0016020">
    <property type="term" value="C:membrane"/>
    <property type="evidence" value="ECO:0007669"/>
    <property type="project" value="UniProtKB-SubCell"/>
</dbReference>
<dbReference type="InterPro" id="IPR025908">
    <property type="entry name" value="Sensor_TM1"/>
</dbReference>
<evidence type="ECO:0000256" key="10">
    <source>
        <dbReference type="ARBA" id="ARBA00023136"/>
    </source>
</evidence>
<keyword evidence="10 11" id="KW-0472">Membrane</keyword>
<keyword evidence="6 11" id="KW-0812">Transmembrane</keyword>
<dbReference type="PRINTS" id="PR00344">
    <property type="entry name" value="BCTRLSENSOR"/>
</dbReference>
<organism evidence="14">
    <name type="scientific">Acidicaldus sp</name>
    <dbReference type="NCBI Taxonomy" id="1872105"/>
    <lineage>
        <taxon>Bacteria</taxon>
        <taxon>Pseudomonadati</taxon>
        <taxon>Pseudomonadota</taxon>
        <taxon>Alphaproteobacteria</taxon>
        <taxon>Acetobacterales</taxon>
        <taxon>Acetobacteraceae</taxon>
        <taxon>Acidicaldus</taxon>
    </lineage>
</organism>
<comment type="caution">
    <text evidence="14">The sequence shown here is derived from an EMBL/GenBank/DDBJ whole genome shotgun (WGS) entry which is preliminary data.</text>
</comment>
<dbReference type="InterPro" id="IPR025919">
    <property type="entry name" value="Stimulus_sens_dom"/>
</dbReference>
<accession>A0A8J4HA19</accession>
<proteinExistence type="predicted"/>
<keyword evidence="7" id="KW-0418">Kinase</keyword>
<dbReference type="Pfam" id="PF02518">
    <property type="entry name" value="HATPase_c"/>
    <property type="match status" value="1"/>
</dbReference>
<keyword evidence="4" id="KW-0597">Phosphoprotein</keyword>
<keyword evidence="8 11" id="KW-1133">Transmembrane helix</keyword>
<evidence type="ECO:0000256" key="3">
    <source>
        <dbReference type="ARBA" id="ARBA00012438"/>
    </source>
</evidence>
<feature type="transmembrane region" description="Helical" evidence="11">
    <location>
        <begin position="263"/>
        <end position="282"/>
    </location>
</feature>
<evidence type="ECO:0000259" key="13">
    <source>
        <dbReference type="PROSITE" id="PS50885"/>
    </source>
</evidence>
<dbReference type="InterPro" id="IPR036097">
    <property type="entry name" value="HisK_dim/P_sf"/>
</dbReference>
<evidence type="ECO:0000256" key="9">
    <source>
        <dbReference type="ARBA" id="ARBA00023012"/>
    </source>
</evidence>
<dbReference type="PROSITE" id="PS50885">
    <property type="entry name" value="HAMP"/>
    <property type="match status" value="1"/>
</dbReference>
<evidence type="ECO:0000256" key="6">
    <source>
        <dbReference type="ARBA" id="ARBA00022692"/>
    </source>
</evidence>
<dbReference type="InterPro" id="IPR003660">
    <property type="entry name" value="HAMP_dom"/>
</dbReference>
<dbReference type="Pfam" id="PF00512">
    <property type="entry name" value="HisKA"/>
    <property type="match status" value="1"/>
</dbReference>
<reference evidence="14" key="1">
    <citation type="journal article" date="2020" name="mSystems">
        <title>Genome- and Community-Level Interaction Insights into Carbon Utilization and Element Cycling Functions of Hydrothermarchaeota in Hydrothermal Sediment.</title>
        <authorList>
            <person name="Zhou Z."/>
            <person name="Liu Y."/>
            <person name="Xu W."/>
            <person name="Pan J."/>
            <person name="Luo Z.H."/>
            <person name="Li M."/>
        </authorList>
    </citation>
    <scope>NUCLEOTIDE SEQUENCE</scope>
    <source>
        <strain evidence="14">SpSt-997</strain>
    </source>
</reference>
<dbReference type="Pfam" id="PF00672">
    <property type="entry name" value="HAMP"/>
    <property type="match status" value="1"/>
</dbReference>
<dbReference type="SMART" id="SM00304">
    <property type="entry name" value="HAMP"/>
    <property type="match status" value="1"/>
</dbReference>
<dbReference type="CDD" id="cd06225">
    <property type="entry name" value="HAMP"/>
    <property type="match status" value="1"/>
</dbReference>
<dbReference type="InterPro" id="IPR003661">
    <property type="entry name" value="HisK_dim/P_dom"/>
</dbReference>
<dbReference type="InterPro" id="IPR003594">
    <property type="entry name" value="HATPase_dom"/>
</dbReference>
<evidence type="ECO:0000259" key="12">
    <source>
        <dbReference type="PROSITE" id="PS50109"/>
    </source>
</evidence>
<dbReference type="PANTHER" id="PTHR45436">
    <property type="entry name" value="SENSOR HISTIDINE KINASE YKOH"/>
    <property type="match status" value="1"/>
</dbReference>